<dbReference type="GO" id="GO:0005737">
    <property type="term" value="C:cytoplasm"/>
    <property type="evidence" value="ECO:0007669"/>
    <property type="project" value="UniProtKB-SubCell"/>
</dbReference>
<dbReference type="SUPFAM" id="SSF100950">
    <property type="entry name" value="NagB/RpiA/CoA transferase-like"/>
    <property type="match status" value="1"/>
</dbReference>
<keyword evidence="1 6" id="KW-0963">Cytoplasm</keyword>
<dbReference type="Gene3D" id="1.20.120.420">
    <property type="entry name" value="translation initiation factor eif-2b, domain 1"/>
    <property type="match status" value="1"/>
</dbReference>
<dbReference type="PANTHER" id="PTHR43475:SF1">
    <property type="entry name" value="METHYLTHIORIBOSE-1-PHOSPHATE ISOMERASE"/>
    <property type="match status" value="1"/>
</dbReference>
<sequence>MVLQAIRYYPARESSAASLEILDQLALPHRSVYLSVDSCEDAWNAIRQMKVRGAPAIAIVAALSLAVELSRARTIETKAEAGQSAREFIWNNLEYLKSSRPTAVNLADAVGKLKAIAEKAEKMDGADGHAVADSYITAAEKMLIDDVKDNEAIGKHGAKWIRENTKAGSWRGAGEGDLKVMTHCNTGSLATAGYGTALGVIRSLHAENMLTHTFCSETRPYNQGSRLTAYELVHDKIPATLITDSMAASLLAREGDSLAAIIVGADRVAANGDTANKIGTYSLAVLARHHGVKFLVAAPRTTIDLWTATGTDIVIEERAKEEITRMKGAKVDAKGQVLMDEVAEVISVAAADIDVWNPAFDITPAALIDGIVTEKGVVERGVDGSFNFASIFESTAEA</sequence>
<gene>
    <name evidence="6 7" type="primary">MRI1</name>
    <name evidence="7" type="ORF">GJ744_002494</name>
</gene>
<comment type="similarity">
    <text evidence="6">Belongs to the eIF-2B alpha/beta/delta subunits family. MtnA subfamily.</text>
</comment>
<dbReference type="GO" id="GO:0046523">
    <property type="term" value="F:S-methyl-5-thioribose-1-phosphate isomerase activity"/>
    <property type="evidence" value="ECO:0007669"/>
    <property type="project" value="UniProtKB-UniRule"/>
</dbReference>
<dbReference type="InterPro" id="IPR005251">
    <property type="entry name" value="IF-M1Pi"/>
</dbReference>
<dbReference type="Gene3D" id="3.40.50.10470">
    <property type="entry name" value="Translation initiation factor eif-2b, domain 2"/>
    <property type="match status" value="1"/>
</dbReference>
<feature type="site" description="Transition state stabilizer" evidence="6">
    <location>
        <position position="184"/>
    </location>
</feature>
<dbReference type="InterPro" id="IPR037171">
    <property type="entry name" value="NagB/RpiA_transferase-like"/>
</dbReference>
<dbReference type="FunFam" id="3.40.50.10470:FF:000003">
    <property type="entry name" value="Methylthioribose-1-phosphate isomerase"/>
    <property type="match status" value="1"/>
</dbReference>
<evidence type="ECO:0000256" key="2">
    <source>
        <dbReference type="ARBA" id="ARBA00022605"/>
    </source>
</evidence>
<keyword evidence="4 6" id="KW-0413">Isomerase</keyword>
<accession>A0A8H7AFM1</accession>
<dbReference type="InterPro" id="IPR011559">
    <property type="entry name" value="Initiation_fac_2B_a/b/d"/>
</dbReference>
<feature type="active site" description="Proton donor" evidence="6">
    <location>
        <position position="266"/>
    </location>
</feature>
<name>A0A8H7AFM1_9EURO</name>
<proteinExistence type="inferred from homology"/>
<comment type="caution">
    <text evidence="7">The sequence shown here is derived from an EMBL/GenBank/DDBJ whole genome shotgun (WGS) entry which is preliminary data.</text>
</comment>
<dbReference type="OrthoDB" id="2461at2759"/>
<dbReference type="GO" id="GO:0019509">
    <property type="term" value="P:L-methionine salvage from methylthioadenosine"/>
    <property type="evidence" value="ECO:0007669"/>
    <property type="project" value="UniProtKB-UniRule"/>
</dbReference>
<evidence type="ECO:0000256" key="4">
    <source>
        <dbReference type="ARBA" id="ARBA00023235"/>
    </source>
</evidence>
<dbReference type="UniPathway" id="UPA00904">
    <property type="reaction ID" value="UER00874"/>
</dbReference>
<evidence type="ECO:0000256" key="1">
    <source>
        <dbReference type="ARBA" id="ARBA00022490"/>
    </source>
</evidence>
<keyword evidence="3 6" id="KW-0486">Methionine biosynthesis</keyword>
<dbReference type="AlphaFoldDB" id="A0A8H7AFM1"/>
<comment type="function">
    <text evidence="6">Catalyzes the interconversion of methylthioribose-1-phosphate (MTR-1-P) into methylthioribulose-1-phosphate (MTRu-1-P).</text>
</comment>
<dbReference type="InterPro" id="IPR027363">
    <property type="entry name" value="M1Pi_N"/>
</dbReference>
<dbReference type="NCBIfam" id="TIGR00524">
    <property type="entry name" value="eIF-2B_rel"/>
    <property type="match status" value="1"/>
</dbReference>
<keyword evidence="5 6" id="KW-0539">Nucleus</keyword>
<evidence type="ECO:0000313" key="7">
    <source>
        <dbReference type="EMBL" id="KAF7504305.1"/>
    </source>
</evidence>
<dbReference type="NCBIfam" id="TIGR00512">
    <property type="entry name" value="salvage_mtnA"/>
    <property type="match status" value="1"/>
</dbReference>
<dbReference type="FunFam" id="1.20.120.420:FF:000003">
    <property type="entry name" value="Methylthioribose-1-phosphate isomerase"/>
    <property type="match status" value="1"/>
</dbReference>
<dbReference type="NCBIfam" id="NF004326">
    <property type="entry name" value="PRK05720.1"/>
    <property type="match status" value="1"/>
</dbReference>
<dbReference type="InterPro" id="IPR042529">
    <property type="entry name" value="IF_2B-like_C"/>
</dbReference>
<dbReference type="PANTHER" id="PTHR43475">
    <property type="entry name" value="METHYLTHIORIBOSE-1-PHOSPHATE ISOMERASE"/>
    <property type="match status" value="1"/>
</dbReference>
<comment type="pathway">
    <text evidence="6">Amino-acid biosynthesis; L-methionine biosynthesis via salvage pathway; L-methionine from S-methyl-5-thio-alpha-D-ribose 1-phosphate: step 1/6.</text>
</comment>
<dbReference type="Proteomes" id="UP000606974">
    <property type="component" value="Unassembled WGS sequence"/>
</dbReference>
<evidence type="ECO:0000256" key="6">
    <source>
        <dbReference type="HAMAP-Rule" id="MF_03119"/>
    </source>
</evidence>
<evidence type="ECO:0000256" key="5">
    <source>
        <dbReference type="ARBA" id="ARBA00023242"/>
    </source>
</evidence>
<protein>
    <recommendedName>
        <fullName evidence="6">Methylthioribose-1-phosphate isomerase</fullName>
        <shortName evidence="6">M1Pi</shortName>
        <shortName evidence="6">MTR-1-P isomerase</shortName>
        <ecNumber evidence="6">5.3.1.23</ecNumber>
    </recommendedName>
    <alternativeName>
        <fullName evidence="6">S-methyl-5-thioribose-1-phosphate isomerase</fullName>
    </alternativeName>
    <alternativeName>
        <fullName evidence="6">Translation initiation factor eIF-2B subunit alpha/beta/delta-like protein</fullName>
    </alternativeName>
</protein>
<comment type="catalytic activity">
    <reaction evidence="6">
        <text>5-(methylsulfanyl)-alpha-D-ribose 1-phosphate = 5-(methylsulfanyl)-D-ribulose 1-phosphate</text>
        <dbReference type="Rhea" id="RHEA:19989"/>
        <dbReference type="ChEBI" id="CHEBI:58533"/>
        <dbReference type="ChEBI" id="CHEBI:58548"/>
        <dbReference type="EC" id="5.3.1.23"/>
    </reaction>
</comment>
<dbReference type="EC" id="5.3.1.23" evidence="6"/>
<comment type="subcellular location">
    <subcellularLocation>
        <location evidence="6">Cytoplasm</location>
    </subcellularLocation>
    <subcellularLocation>
        <location evidence="6">Nucleus</location>
    </subcellularLocation>
</comment>
<dbReference type="HAMAP" id="MF_01678">
    <property type="entry name" value="Salvage_MtnA"/>
    <property type="match status" value="1"/>
</dbReference>
<dbReference type="InterPro" id="IPR000649">
    <property type="entry name" value="IF-2B-related"/>
</dbReference>
<reference evidence="7" key="1">
    <citation type="submission" date="2020-02" db="EMBL/GenBank/DDBJ databases">
        <authorList>
            <person name="Palmer J.M."/>
        </authorList>
    </citation>
    <scope>NUCLEOTIDE SEQUENCE</scope>
    <source>
        <strain evidence="7">EPUS1.4</strain>
        <tissue evidence="7">Thallus</tissue>
    </source>
</reference>
<keyword evidence="8" id="KW-1185">Reference proteome</keyword>
<organism evidence="7 8">
    <name type="scientific">Endocarpon pusillum</name>
    <dbReference type="NCBI Taxonomy" id="364733"/>
    <lineage>
        <taxon>Eukaryota</taxon>
        <taxon>Fungi</taxon>
        <taxon>Dikarya</taxon>
        <taxon>Ascomycota</taxon>
        <taxon>Pezizomycotina</taxon>
        <taxon>Eurotiomycetes</taxon>
        <taxon>Chaetothyriomycetidae</taxon>
        <taxon>Verrucariales</taxon>
        <taxon>Verrucariaceae</taxon>
        <taxon>Endocarpon</taxon>
    </lineage>
</organism>
<evidence type="ECO:0000256" key="3">
    <source>
        <dbReference type="ARBA" id="ARBA00023167"/>
    </source>
</evidence>
<dbReference type="GO" id="GO:0005634">
    <property type="term" value="C:nucleus"/>
    <property type="evidence" value="ECO:0007669"/>
    <property type="project" value="UniProtKB-SubCell"/>
</dbReference>
<dbReference type="EMBL" id="JAACFV010000142">
    <property type="protein sequence ID" value="KAF7504305.1"/>
    <property type="molecule type" value="Genomic_DNA"/>
</dbReference>
<evidence type="ECO:0000313" key="8">
    <source>
        <dbReference type="Proteomes" id="UP000606974"/>
    </source>
</evidence>
<dbReference type="Pfam" id="PF01008">
    <property type="entry name" value="IF-2B"/>
    <property type="match status" value="1"/>
</dbReference>
<keyword evidence="2 6" id="KW-0028">Amino-acid biosynthesis</keyword>